<gene>
    <name evidence="3" type="primary">LOC108712925</name>
</gene>
<dbReference type="AlphaFoldDB" id="A0A8J0UWL7"/>
<evidence type="ECO:0000313" key="2">
    <source>
        <dbReference type="Proteomes" id="UP000186698"/>
    </source>
</evidence>
<dbReference type="Pfam" id="PF23670">
    <property type="entry name" value="PIGBOS1"/>
    <property type="match status" value="1"/>
</dbReference>
<dbReference type="RefSeq" id="XP_018110943.1">
    <property type="nucleotide sequence ID" value="XM_018255454.2"/>
</dbReference>
<dbReference type="Proteomes" id="UP000186698">
    <property type="component" value="Chromosome 3S"/>
</dbReference>
<evidence type="ECO:0000313" key="3">
    <source>
        <dbReference type="RefSeq" id="XP_018110943.1"/>
    </source>
</evidence>
<keyword evidence="2" id="KW-1185">Reference proteome</keyword>
<protein>
    <submittedName>
        <fullName evidence="3">Protein PIGBOS1</fullName>
    </submittedName>
</protein>
<keyword evidence="1" id="KW-1133">Transmembrane helix</keyword>
<dbReference type="KEGG" id="xla:108712925"/>
<evidence type="ECO:0000256" key="1">
    <source>
        <dbReference type="SAM" id="Phobius"/>
    </source>
</evidence>
<dbReference type="GeneID" id="108712925"/>
<keyword evidence="1" id="KW-0812">Transmembrane</keyword>
<dbReference type="OrthoDB" id="9899861at2759"/>
<keyword evidence="1" id="KW-0472">Membrane</keyword>
<feature type="transmembrane region" description="Helical" evidence="1">
    <location>
        <begin position="6"/>
        <end position="25"/>
    </location>
</feature>
<sequence>MYRRFSFPQIFLATLLGVAGGVYIYKPMFEQYAWEQKHPKQEASTIETVGKKSE</sequence>
<organism evidence="2 3">
    <name type="scientific">Xenopus laevis</name>
    <name type="common">African clawed frog</name>
    <dbReference type="NCBI Taxonomy" id="8355"/>
    <lineage>
        <taxon>Eukaryota</taxon>
        <taxon>Metazoa</taxon>
        <taxon>Chordata</taxon>
        <taxon>Craniata</taxon>
        <taxon>Vertebrata</taxon>
        <taxon>Euteleostomi</taxon>
        <taxon>Amphibia</taxon>
        <taxon>Batrachia</taxon>
        <taxon>Anura</taxon>
        <taxon>Pipoidea</taxon>
        <taxon>Pipidae</taxon>
        <taxon>Xenopodinae</taxon>
        <taxon>Xenopus</taxon>
        <taxon>Xenopus</taxon>
    </lineage>
</organism>
<reference evidence="3" key="2">
    <citation type="submission" date="2025-08" db="UniProtKB">
        <authorList>
            <consortium name="RefSeq"/>
        </authorList>
    </citation>
    <scope>IDENTIFICATION</scope>
    <source>
        <strain evidence="3">J_2021</strain>
        <tissue evidence="3">Erythrocytes</tissue>
    </source>
</reference>
<reference evidence="2" key="1">
    <citation type="submission" date="2024-06" db="UniProtKB">
        <authorList>
            <consortium name="RefSeq"/>
        </authorList>
    </citation>
    <scope>NUCLEOTIDE SEQUENCE [LARGE SCALE GENOMIC DNA]</scope>
    <source>
        <strain evidence="2">J_2021</strain>
    </source>
</reference>
<proteinExistence type="predicted"/>
<accession>A0A8J0UWL7</accession>
<dbReference type="InterPro" id="IPR057394">
    <property type="entry name" value="PIGBOS1"/>
</dbReference>
<name>A0A8J0UWL7_XENLA</name>